<dbReference type="Gene3D" id="1.10.101.10">
    <property type="entry name" value="PGBD-like superfamily/PGBD"/>
    <property type="match status" value="2"/>
</dbReference>
<feature type="domain" description="Peptidoglycan binding-like" evidence="3">
    <location>
        <begin position="40"/>
        <end position="88"/>
    </location>
</feature>
<feature type="chain" id="PRO_5035270548" evidence="2">
    <location>
        <begin position="31"/>
        <end position="234"/>
    </location>
</feature>
<proteinExistence type="predicted"/>
<feature type="domain" description="Peptidoglycan binding-like" evidence="3">
    <location>
        <begin position="94"/>
        <end position="149"/>
    </location>
</feature>
<feature type="compositionally biased region" description="Low complexity" evidence="1">
    <location>
        <begin position="178"/>
        <end position="204"/>
    </location>
</feature>
<dbReference type="RefSeq" id="WP_198126113.1">
    <property type="nucleotide sequence ID" value="NZ_JAECZC010000038.1"/>
</dbReference>
<dbReference type="InterPro" id="IPR002477">
    <property type="entry name" value="Peptidoglycan-bd-like"/>
</dbReference>
<evidence type="ECO:0000313" key="4">
    <source>
        <dbReference type="EMBL" id="MBH8564264.1"/>
    </source>
</evidence>
<accession>A0A8J7HXH1</accession>
<sequence length="234" mass="24817">MWCGFGKSSMTIAASCLITASFVISNTTFAAIERSYSPQQFRAVLRGLGYNVKVTNSPLTDEETKKAIREFQKGYKLSVDGIAGPKTQNFAANIVQILQANLNATLKPNPPLPRDHFYGPRTEAAVKEFQKKYNLQQTGIANLALRQKLNEEAKKAISQPGTQPSSQPTSSPSPTPTATPTATPRSTATPTPTSTPTPTVTPTSTPTPAPTPTSTATPTATPTPTTTPTSTPTP</sequence>
<evidence type="ECO:0000256" key="2">
    <source>
        <dbReference type="SAM" id="SignalP"/>
    </source>
</evidence>
<name>A0A8J7HXH1_9NOST</name>
<gene>
    <name evidence="4" type="ORF">I8748_19075</name>
</gene>
<feature type="compositionally biased region" description="Low complexity" evidence="1">
    <location>
        <begin position="212"/>
        <end position="234"/>
    </location>
</feature>
<reference evidence="4 5" key="1">
    <citation type="journal article" date="2021" name="Int. J. Syst. Evol. Microbiol.">
        <title>Amazonocrinis nigriterrae gen. nov., sp. nov., Atlanticothrix silvestris gen. nov., sp. nov. and Dendronalium phyllosphericum gen. nov., sp. nov., nostocacean cyanobacteria from Brazilian environments.</title>
        <authorList>
            <person name="Alvarenga D.O."/>
            <person name="Andreote A.P.D."/>
            <person name="Branco L.H.Z."/>
            <person name="Delbaje E."/>
            <person name="Cruz R.B."/>
            <person name="Varani A.M."/>
            <person name="Fiore M.F."/>
        </authorList>
    </citation>
    <scope>NUCLEOTIDE SEQUENCE [LARGE SCALE GENOMIC DNA]</scope>
    <source>
        <strain evidence="4 5">CENA67</strain>
    </source>
</reference>
<feature type="signal peptide" evidence="2">
    <location>
        <begin position="1"/>
        <end position="30"/>
    </location>
</feature>
<dbReference type="PRINTS" id="PR01217">
    <property type="entry name" value="PRICHEXTENSN"/>
</dbReference>
<dbReference type="AlphaFoldDB" id="A0A8J7HXH1"/>
<dbReference type="Proteomes" id="UP000632766">
    <property type="component" value="Unassembled WGS sequence"/>
</dbReference>
<evidence type="ECO:0000256" key="1">
    <source>
        <dbReference type="SAM" id="MobiDB-lite"/>
    </source>
</evidence>
<protein>
    <submittedName>
        <fullName evidence="4">Peptidoglycan-binding protein</fullName>
    </submittedName>
</protein>
<dbReference type="SUPFAM" id="SSF47090">
    <property type="entry name" value="PGBD-like"/>
    <property type="match status" value="2"/>
</dbReference>
<organism evidence="4 5">
    <name type="scientific">Amazonocrinis nigriterrae CENA67</name>
    <dbReference type="NCBI Taxonomy" id="2794033"/>
    <lineage>
        <taxon>Bacteria</taxon>
        <taxon>Bacillati</taxon>
        <taxon>Cyanobacteriota</taxon>
        <taxon>Cyanophyceae</taxon>
        <taxon>Nostocales</taxon>
        <taxon>Nostocaceae</taxon>
        <taxon>Amazonocrinis</taxon>
        <taxon>Amazonocrinis nigriterrae</taxon>
    </lineage>
</organism>
<dbReference type="EMBL" id="JAECZC010000038">
    <property type="protein sequence ID" value="MBH8564264.1"/>
    <property type="molecule type" value="Genomic_DNA"/>
</dbReference>
<evidence type="ECO:0000313" key="5">
    <source>
        <dbReference type="Proteomes" id="UP000632766"/>
    </source>
</evidence>
<dbReference type="InterPro" id="IPR036365">
    <property type="entry name" value="PGBD-like_sf"/>
</dbReference>
<comment type="caution">
    <text evidence="4">The sequence shown here is derived from an EMBL/GenBank/DDBJ whole genome shotgun (WGS) entry which is preliminary data.</text>
</comment>
<dbReference type="InterPro" id="IPR036366">
    <property type="entry name" value="PGBDSf"/>
</dbReference>
<keyword evidence="2" id="KW-0732">Signal</keyword>
<dbReference type="Pfam" id="PF01471">
    <property type="entry name" value="PG_binding_1"/>
    <property type="match status" value="2"/>
</dbReference>
<evidence type="ECO:0000259" key="3">
    <source>
        <dbReference type="Pfam" id="PF01471"/>
    </source>
</evidence>
<feature type="region of interest" description="Disordered" evidence="1">
    <location>
        <begin position="153"/>
        <end position="234"/>
    </location>
</feature>
<keyword evidence="5" id="KW-1185">Reference proteome</keyword>